<comment type="subcellular location">
    <subcellularLocation>
        <location evidence="1">Cytoplasm</location>
    </subcellularLocation>
</comment>
<evidence type="ECO:0000256" key="12">
    <source>
        <dbReference type="ARBA" id="ARBA00032335"/>
    </source>
</evidence>
<evidence type="ECO:0000256" key="4">
    <source>
        <dbReference type="ARBA" id="ARBA00022490"/>
    </source>
</evidence>
<dbReference type="KEGG" id="rmb:K529_010875"/>
<dbReference type="Proteomes" id="UP000013243">
    <property type="component" value="Chromosome"/>
</dbReference>
<protein>
    <recommendedName>
        <fullName evidence="3">HTH-type transcriptional regulator CueR</fullName>
    </recommendedName>
    <alternativeName>
        <fullName evidence="12">Copper efflux regulator</fullName>
    </alternativeName>
    <alternativeName>
        <fullName evidence="11">Copper export regulator</fullName>
    </alternativeName>
</protein>
<dbReference type="InterPro" id="IPR000551">
    <property type="entry name" value="MerR-type_HTH_dom"/>
</dbReference>
<dbReference type="AlphaFoldDB" id="A0A1B1A453"/>
<dbReference type="EMBL" id="CP015230">
    <property type="protein sequence ID" value="ANP41268.1"/>
    <property type="molecule type" value="Genomic_DNA"/>
</dbReference>
<keyword evidence="10" id="KW-0804">Transcription</keyword>
<dbReference type="GeneID" id="28250341"/>
<dbReference type="InterPro" id="IPR047057">
    <property type="entry name" value="MerR_fam"/>
</dbReference>
<dbReference type="RefSeq" id="WP_005623046.1">
    <property type="nucleotide sequence ID" value="NZ_CP015230.1"/>
</dbReference>
<evidence type="ECO:0000256" key="5">
    <source>
        <dbReference type="ARBA" id="ARBA00022723"/>
    </source>
</evidence>
<organism evidence="15 16">
    <name type="scientific">Tritonibacter mobilis F1926</name>
    <dbReference type="NCBI Taxonomy" id="1265309"/>
    <lineage>
        <taxon>Bacteria</taxon>
        <taxon>Pseudomonadati</taxon>
        <taxon>Pseudomonadota</taxon>
        <taxon>Alphaproteobacteria</taxon>
        <taxon>Rhodobacterales</taxon>
        <taxon>Paracoccaceae</taxon>
        <taxon>Tritonibacter</taxon>
    </lineage>
</organism>
<evidence type="ECO:0000259" key="14">
    <source>
        <dbReference type="PROSITE" id="PS50937"/>
    </source>
</evidence>
<dbReference type="NCBIfam" id="TIGR02044">
    <property type="entry name" value="CueR"/>
    <property type="match status" value="1"/>
</dbReference>
<dbReference type="GO" id="GO:0003677">
    <property type="term" value="F:DNA binding"/>
    <property type="evidence" value="ECO:0007669"/>
    <property type="project" value="UniProtKB-KW"/>
</dbReference>
<dbReference type="Gene3D" id="1.10.1660.10">
    <property type="match status" value="1"/>
</dbReference>
<keyword evidence="6" id="KW-0186">Copper</keyword>
<name>A0A1B1A453_9RHOB</name>
<evidence type="ECO:0000256" key="6">
    <source>
        <dbReference type="ARBA" id="ARBA00023008"/>
    </source>
</evidence>
<dbReference type="PANTHER" id="PTHR30204:SF16">
    <property type="entry name" value="HTH-TYPE TRANSCRIPTIONAL REGULATOR CUER"/>
    <property type="match status" value="1"/>
</dbReference>
<evidence type="ECO:0000256" key="1">
    <source>
        <dbReference type="ARBA" id="ARBA00004496"/>
    </source>
</evidence>
<keyword evidence="5" id="KW-0479">Metal-binding</keyword>
<dbReference type="InterPro" id="IPR011789">
    <property type="entry name" value="CueR"/>
</dbReference>
<dbReference type="PANTHER" id="PTHR30204">
    <property type="entry name" value="REDOX-CYCLING DRUG-SENSING TRANSCRIPTIONAL ACTIVATOR SOXR"/>
    <property type="match status" value="1"/>
</dbReference>
<dbReference type="OrthoDB" id="9802944at2"/>
<evidence type="ECO:0000313" key="16">
    <source>
        <dbReference type="Proteomes" id="UP000013243"/>
    </source>
</evidence>
<comment type="subunit">
    <text evidence="2">Homodimer.</text>
</comment>
<accession>A0A1B1A453</accession>
<proteinExistence type="predicted"/>
<dbReference type="GO" id="GO:0003700">
    <property type="term" value="F:DNA-binding transcription factor activity"/>
    <property type="evidence" value="ECO:0007669"/>
    <property type="project" value="InterPro"/>
</dbReference>
<sequence length="133" mass="14668">MNIGDVAARSGLPAKTIRYYEDIGLICPNRSANGYRCFEERDLHKLAFLGRARALGFSIEDCRLLLGLYEDDSRASADVKQLAQAHLSKIEEKINDLEAMRATLSELITCCSGDNRPDCPILKDLSGECEDAG</sequence>
<evidence type="ECO:0000256" key="10">
    <source>
        <dbReference type="ARBA" id="ARBA00023163"/>
    </source>
</evidence>
<dbReference type="Pfam" id="PF09278">
    <property type="entry name" value="MerR-DNA-bind"/>
    <property type="match status" value="1"/>
</dbReference>
<dbReference type="CDD" id="cd01108">
    <property type="entry name" value="HTH_CueR"/>
    <property type="match status" value="1"/>
</dbReference>
<evidence type="ECO:0000256" key="7">
    <source>
        <dbReference type="ARBA" id="ARBA00023015"/>
    </source>
</evidence>
<evidence type="ECO:0000256" key="2">
    <source>
        <dbReference type="ARBA" id="ARBA00011738"/>
    </source>
</evidence>
<feature type="coiled-coil region" evidence="13">
    <location>
        <begin position="80"/>
        <end position="107"/>
    </location>
</feature>
<evidence type="ECO:0000256" key="11">
    <source>
        <dbReference type="ARBA" id="ARBA00031472"/>
    </source>
</evidence>
<dbReference type="Pfam" id="PF00376">
    <property type="entry name" value="MerR"/>
    <property type="match status" value="1"/>
</dbReference>
<dbReference type="InterPro" id="IPR009061">
    <property type="entry name" value="DNA-bd_dom_put_sf"/>
</dbReference>
<evidence type="ECO:0000256" key="9">
    <source>
        <dbReference type="ARBA" id="ARBA00023159"/>
    </source>
</evidence>
<dbReference type="PROSITE" id="PS50937">
    <property type="entry name" value="HTH_MERR_2"/>
    <property type="match status" value="1"/>
</dbReference>
<reference evidence="15 16" key="1">
    <citation type="journal article" date="2016" name="ISME J.">
        <title>Global occurrence and heterogeneity of the Roseobacter-clade species Ruegeria mobilis.</title>
        <authorList>
            <person name="Sonnenschein E."/>
            <person name="Gram L."/>
        </authorList>
    </citation>
    <scope>NUCLEOTIDE SEQUENCE [LARGE SCALE GENOMIC DNA]</scope>
    <source>
        <strain evidence="15 16">F1926</strain>
    </source>
</reference>
<evidence type="ECO:0000313" key="15">
    <source>
        <dbReference type="EMBL" id="ANP41268.1"/>
    </source>
</evidence>
<dbReference type="GO" id="GO:0005507">
    <property type="term" value="F:copper ion binding"/>
    <property type="evidence" value="ECO:0007669"/>
    <property type="project" value="InterPro"/>
</dbReference>
<gene>
    <name evidence="15" type="ORF">K529_010875</name>
</gene>
<dbReference type="STRING" id="1265309.K529_010875"/>
<keyword evidence="9" id="KW-0010">Activator</keyword>
<keyword evidence="7" id="KW-0805">Transcription regulation</keyword>
<dbReference type="SMART" id="SM00422">
    <property type="entry name" value="HTH_MERR"/>
    <property type="match status" value="1"/>
</dbReference>
<keyword evidence="13" id="KW-0175">Coiled coil</keyword>
<keyword evidence="8" id="KW-0238">DNA-binding</keyword>
<evidence type="ECO:0000256" key="3">
    <source>
        <dbReference type="ARBA" id="ARBA00017250"/>
    </source>
</evidence>
<dbReference type="PRINTS" id="PR00040">
    <property type="entry name" value="HTHMERR"/>
</dbReference>
<dbReference type="GO" id="GO:0045893">
    <property type="term" value="P:positive regulation of DNA-templated transcription"/>
    <property type="evidence" value="ECO:0007669"/>
    <property type="project" value="InterPro"/>
</dbReference>
<feature type="domain" description="HTH merR-type" evidence="14">
    <location>
        <begin position="1"/>
        <end position="68"/>
    </location>
</feature>
<dbReference type="GO" id="GO:0005737">
    <property type="term" value="C:cytoplasm"/>
    <property type="evidence" value="ECO:0007669"/>
    <property type="project" value="UniProtKB-SubCell"/>
</dbReference>
<evidence type="ECO:0000256" key="8">
    <source>
        <dbReference type="ARBA" id="ARBA00023125"/>
    </source>
</evidence>
<keyword evidence="4" id="KW-0963">Cytoplasm</keyword>
<dbReference type="SUPFAM" id="SSF46955">
    <property type="entry name" value="Putative DNA-binding domain"/>
    <property type="match status" value="1"/>
</dbReference>
<dbReference type="InterPro" id="IPR015358">
    <property type="entry name" value="Tscrpt_reg_MerR_DNA-bd"/>
</dbReference>
<evidence type="ECO:0000256" key="13">
    <source>
        <dbReference type="SAM" id="Coils"/>
    </source>
</evidence>